<proteinExistence type="predicted"/>
<evidence type="ECO:0000313" key="1">
    <source>
        <dbReference type="EMBL" id="CAK5082589.1"/>
    </source>
</evidence>
<comment type="caution">
    <text evidence="1">The sequence shown here is derived from an EMBL/GenBank/DDBJ whole genome shotgun (WGS) entry which is preliminary data.</text>
</comment>
<protein>
    <submittedName>
        <fullName evidence="1">Uncharacterized protein</fullName>
    </submittedName>
</protein>
<name>A0ACB0ZVJ7_MELEN</name>
<gene>
    <name evidence="1" type="ORF">MENTE1834_LOCUS29880</name>
</gene>
<sequence length="111" mass="13062">MAQEGLSTNIEHEMAEEGSSTAPQKKKSDHKDDEIEQLKQKCQKLIEENNQKDEKIFFLEQKLIEENVRKAGEIHFWEDKFIGETIRKDKKIFSLEQELASEKQKNKQANQ</sequence>
<reference evidence="1" key="1">
    <citation type="submission" date="2023-11" db="EMBL/GenBank/DDBJ databases">
        <authorList>
            <person name="Poullet M."/>
        </authorList>
    </citation>
    <scope>NUCLEOTIDE SEQUENCE</scope>
    <source>
        <strain evidence="1">E1834</strain>
    </source>
</reference>
<dbReference type="Proteomes" id="UP001497535">
    <property type="component" value="Unassembled WGS sequence"/>
</dbReference>
<dbReference type="EMBL" id="CAVMJV010000047">
    <property type="protein sequence ID" value="CAK5082589.1"/>
    <property type="molecule type" value="Genomic_DNA"/>
</dbReference>
<organism evidence="1 2">
    <name type="scientific">Meloidogyne enterolobii</name>
    <name type="common">Root-knot nematode worm</name>
    <name type="synonym">Meloidogyne mayaguensis</name>
    <dbReference type="NCBI Taxonomy" id="390850"/>
    <lineage>
        <taxon>Eukaryota</taxon>
        <taxon>Metazoa</taxon>
        <taxon>Ecdysozoa</taxon>
        <taxon>Nematoda</taxon>
        <taxon>Chromadorea</taxon>
        <taxon>Rhabditida</taxon>
        <taxon>Tylenchina</taxon>
        <taxon>Tylenchomorpha</taxon>
        <taxon>Tylenchoidea</taxon>
        <taxon>Meloidogynidae</taxon>
        <taxon>Meloidogyninae</taxon>
        <taxon>Meloidogyne</taxon>
    </lineage>
</organism>
<evidence type="ECO:0000313" key="2">
    <source>
        <dbReference type="Proteomes" id="UP001497535"/>
    </source>
</evidence>
<keyword evidence="2" id="KW-1185">Reference proteome</keyword>
<accession>A0ACB0ZVJ7</accession>